<dbReference type="Pfam" id="PF12775">
    <property type="entry name" value="AAA_7"/>
    <property type="match status" value="1"/>
</dbReference>
<evidence type="ECO:0000256" key="11">
    <source>
        <dbReference type="ARBA" id="ARBA00022840"/>
    </source>
</evidence>
<keyword evidence="9" id="KW-0547">Nucleotide-binding</keyword>
<keyword evidence="13 20" id="KW-0175">Coiled coil</keyword>
<feature type="region of interest" description="Disordered" evidence="21">
    <location>
        <begin position="2695"/>
        <end position="2760"/>
    </location>
</feature>
<feature type="compositionally biased region" description="Basic residues" evidence="21">
    <location>
        <begin position="2744"/>
        <end position="2753"/>
    </location>
</feature>
<feature type="compositionally biased region" description="Basic and acidic residues" evidence="21">
    <location>
        <begin position="2435"/>
        <end position="2445"/>
    </location>
</feature>
<evidence type="ECO:0000256" key="14">
    <source>
        <dbReference type="ARBA" id="ARBA00023069"/>
    </source>
</evidence>
<dbReference type="InterPro" id="IPR004273">
    <property type="entry name" value="Dynein_heavy_D6_P-loop"/>
</dbReference>
<protein>
    <recommendedName>
        <fullName evidence="19">Cytoplasmic dynein 2 heavy chain 1</fullName>
    </recommendedName>
</protein>
<keyword evidence="24" id="KW-1185">Reference proteome</keyword>
<dbReference type="PANTHER" id="PTHR45703:SF22">
    <property type="entry name" value="DYNEIN CYTOPLASMIC 2 HEAVY CHAIN 1"/>
    <property type="match status" value="1"/>
</dbReference>
<sequence length="4202" mass="470163">TPADELAWWDDFSGRAVSKSTVTEIKRAFDGVRDVFEALSSSSAKSKSAPAKDDDDYSDDENAPASANAASADLPGSDAPFSLLALSDLLCESGPLESALLAVYATNSDDSPDAPPYPAARMAHLLDVLLSSLISYVRRTFLPPTKKLMALPYPQFKTLVRLSSSLITNTHAAVSRLTEFDFRDSDHPYPSPPFSSASATAFAKRLDSLLSVRSSHVELLSLLPPAASSSLPADPFRAIVAVGDVTLVSSYTQARYEEGVEKYERGLGAVEKTVARDIRERMEKIGSADPLRSLAALAKYSNLLSRPAVRDALQSLLRPLSSSLLDHLNDLESRLDALDDDKVRMILASRQLEHKAKAIHAQIRSVDPSADRALEAAVDLQHKCSRFEKHQFKTWCEDTSDALDTGDLSLAMTGQLMEIDSAGILQVNYKEDLVVLLRHSRQLKELGFVVPADIRKQAVQAEKYYRFGIMLKKVANFYNSMENQIIKEQKAMLLDSLVAFEEVVSNPSAKSKDGAEITWGNPSECETYVERLHKAAERLKLENNRLRTVHSTLSTTTVDLTSINLLASKAKWTKKWNEAQNIMSDLASRYTPQRMSKFLLFWNHQIYKALEASYQLGLHSLNESMGELKCELVYANKQLQFKPALESIRGKYYSKMKSFIEFPGSKFKGFAEDNSGAKIFSAMASKNTDSLTQVYVKAEQLFTKLNALLAKYRPFCLLGAVDLSSYVKANCHETHDYSANFAVLKTKRKDADKLPDTERVDCIRVSMREFNSTVNDQMQRLHDMLLVGLRNNIELSFKDVDEFLASSIATLKETPTTIEEITLAQSNWKEISGKKDEMRELSRKCEEKLDLLLTQATSSNAIDPSDVSAKMANLDNSENSRWYNLEYELEAFSELIEKQKERAVDILEKDVMDMNATIDSFSNRWQSLKPTEMKSWEKNRVEDVFVKLDNFWAEFEDLKAQSSTLASNCVNFSMNLPRFDSLESVETDLTKTTSSWNMLREYAEELDKMATQDWISFRTNIFALEDFGKAWSEKLKEKFADNAHDIVTIHLTDQLEDIKHAMPALKYCRGDPFKEDHWTELLQGKLRLPSNVRLENLTCGHFLLALDRLADPSMVSFVKHLQSRAQNEVMIREALQELVAWSQTADLSLLDHELETDNGIKKTSLIKDWKDLFLELGDKQSLLASLKDSPFFKPFADQGATYEVKLSNLDVYLHQLNQIQRKWLYLEPIFERGALPSEQARFNRIDTEFRDIMQQVQIEPKLFNLVDERIHHSIGNTLSTMVDQLERCQKALADFLEEKRSAMPRFYFIGDEDLLEILGQATNPQVIQNHLKKLFQALFSVTFNANLSAITQFGSSAGEQVKLKQEVKLTHKVEEWLTLLTKNHKSTLSKLLSECLRSPTISDYDAYPQQVLLIAENIKFSDRCEEAISNSSLSDLNEQLLEMLQNYTSFDLTNQPVMDLKIKALILDLIHNRDVVDQLQAARTRDLGDWAWQKQLRYYLNDEQMCVMRMSGDAEFAYTYEYQGNQPKLVHTPLTDKCYLTLTQGMHFGFGGNPYGPAGTGKTESVKALGAAFGRQVLVFNCDEGIDFESMGRIFTGLVKSGSWGCFDEFNRLKEDQLSAISQQIQIIQDGIKQKTSVINLLGRNVEVDFNSGIFVTLNPAGKGYGGRSNLPDNLKALFRPVAMGRPDNDLIAEVYLYSEGFVGGKVLGRKIVNLFSLSNQLLSSQQHYEWGLRALKAVLYTAGKLISMKKKEQGGGKLRGDDEAEILIKAIRVNTLSKLTFNDTKKFLSLIGDIFVGIKSADVDGGLLEQTIKEIMTEKRLAIEDSQVRKMLQLKEGLDQRMGCVVVGPSGCGKTTLWTILRQALVKCGQKVVVYVMNPKSMPRQQLLGSMDLDTREWKDGVLTDAARKAVKEPMETKTWIVCDGDVDPEWIESLNSVLDDNHLLTMPNGERIAFGDNVNFLFETHDLSFASPATVSRMGMIFLNDDDVDVQRLVNSWLIQQDESLRMNLSSWIDDMFFRALDYVLGMQTVVDTTMVGTVLSGLSQIKNCTHKAQFLCGIIRGLGGNLSLEDRSKFAKEVFQWGNERPPDMGAVLDCYFDGSGLAQYRTQNVSFEHGTKFEESVVPTVSVQRTMAMIQPWIDECEPFILVGPEGCGKNMIIREAFRKQRSTQITTLHCNAQTTAEHVIMKIAQTCSLFSSPEGRVYRPRDCERLVLYLKDVNLPRPDMYNTCMLVAFLQQILTFQGFYDENLEFLKMEKIQIVCSMNAATTVGRHPLSTRFTAIVRIGVVDYPEEKELASVYDSLLELAFNAPGVKIPAKYNKDMERGKLAATMVDCYTQVKAKFTVDEHRHYLFTPRDLTSWVRNLLRYDLEGDELMDCLVYEGERQFRDRLVDGDGQQKFNQILASIVRSNWRHTANLDNVYFSSMLQQQQDKKGSESKGGDEGDEGAGTQLTRVKADDFKGLIQHNLTLYEREEKELNMLLFSEILDHVARVDRVLSQDGGHLLLVGKTGVGRREAVTLACYLHRYEMATPQVTKSYGLPQFKGDLKTVMQTAGIDGLPVCFYLEDHQFTDDTILETVNSLLSAGDVPGLYTHEELEPLLAPLKELMLDEGGFRTPYDFFVHRVKKNLHVCLSMDNSNKKFTTQCESNPAVYTSCNLLWMGDWSRSSMRTVPLMLEGVRELVKGEGIDFTIEDSPSKKRANRMREEREDDGDEEDDGAEEGGGEKKKGEGKSSRGEGKGARKKEIKKRQEHMPTASPEAVVDAIVSIHSSCVGIGAAPLDYMCFLNTWRGMFDKKKKNLIQELGHLQGGLDKLAEAKETVDSLSNNAQKQQKKLKEAQTRADQAMDEITKALAGANDTRRETEELKKELAIKAEETQSRKAAIEDELSDIQPVLDSAQEAVKGIKSENLNEIRNLKTPPAAIPDVLSGVLMLLGIEDLSWLRMKKFLGQRGIKEEILNFQASSITPQILSQVANLLRSKANSFDAATIYRTSVAAAPLAAWVKANIKYSMVLEKIQPLTAELSKAESTLKKSQKRLDECEGELAVIDEKVASLKADFAARTREAEELRLGLETAQLTLEGAQKLLGQLGGEQGRWQEQADFLGGQIASLPTYMLLCAGFVVYLSKSSETERDKMISEWCEAVATLGGGKGGGGIGATEFNFRSMLCSESELLVWKQWGLPADKLSQENGIVIQNLGIEKVPFIVDPAEVSVGWLKKFLGEQSKTGMEIVASGDARFTSQVELCVRFGKTLLVLDVDGVDSMLYPLARRDLQHEGARWVVRVGDKLLDFAETFRMVLVTRNPNPNLPPDAAAMVNEVNFTITKSGLEGQLLGVVLHHEQPELERQKSAMLKQEEDYKVELDGLEKNLLEALSTAEGDLLQNVALIETLSNTKTAAAKIATALEESGKASEELDRQREVYRGFAKDGSKLFFLVEQLQAVNPMYQFSLASFIGLFKAVLGDAANASDDVKKRLGKLSPALNIKALYFIGRALFKADRPTFALHLVHGMREDAFEKNEWEAFVGSIVSTEDRPRDFPSWAAGERKRQFAMLSENFPQLIDSLDLQGSSWNRWATSAECELEFPNLRGVTPFEKVLVIQTLRPDRLMTAINGFCCDEMRVDSLAPPAQSLEQIWKEESTEDVPLMLITTPGADPSKELEEFAEKTVGKNRYKALAMGGGQQEKALEMLRSAAREGDWLCLKNLHLVVGWLGVLEKELNVLERKEGFRLWLTTEPHTKFPPILLQTSLKITYEAPPGIKKNMERTYASWSEDFISQGSERRSQLLFLLAFFHAVVQERRNFIPQGWTKMYEFSTGDLRAGTFALGGVAGGDGGSDWEMIHGLMMDSIYGGRVDNLFDNRVLKTYLDKYFCDKMVGEGGGKAGALMKGVYVPQSNQIGDYLDAIQKIPEVDAPLVFSLPDNIERSVQRARSGVVIEQLGLMKSAGVGEGGFNREVWRTSLGPLIELWEKLVEGEGSGLIGAAGKGKSPLKKILYGSGLLTPEALSIAGDLIRGVVPRGWEKQYEGPGKPMAYVTALVTKTSKLKGWKKKARAGGLLQDPIDLCHLFRPGTFFGAFKQQSARVIGCSMDDLVLESSWDARKGIDGGKLPIMIEGLLLQGAVFNGDFLSESASNAKEVCAAPPVTLAFVESKGGKGGKGRGYENVISVPVYWDLTRERMLTEVSVPCSKGEQGQWVLAGVALTLQE</sequence>
<feature type="compositionally biased region" description="Low complexity" evidence="21">
    <location>
        <begin position="63"/>
        <end position="72"/>
    </location>
</feature>
<dbReference type="InterPro" id="IPR041658">
    <property type="entry name" value="AAA_lid_11"/>
</dbReference>
<name>A0ABQ6MDM7_9STRA</name>
<keyword evidence="6" id="KW-1003">Cell membrane</keyword>
<keyword evidence="5" id="KW-0217">Developmental protein</keyword>
<dbReference type="Pfam" id="PF22597">
    <property type="entry name" value="DYN_lid"/>
    <property type="match status" value="1"/>
</dbReference>
<evidence type="ECO:0000313" key="23">
    <source>
        <dbReference type="EMBL" id="GMI24362.1"/>
    </source>
</evidence>
<dbReference type="SUPFAM" id="SSF52540">
    <property type="entry name" value="P-loop containing nucleoside triphosphate hydrolases"/>
    <property type="match status" value="4"/>
</dbReference>
<dbReference type="PANTHER" id="PTHR45703">
    <property type="entry name" value="DYNEIN HEAVY CHAIN"/>
    <property type="match status" value="1"/>
</dbReference>
<keyword evidence="14" id="KW-0969">Cilium</keyword>
<reference evidence="23 24" key="1">
    <citation type="journal article" date="2023" name="Commun. Biol.">
        <title>Genome analysis of Parmales, the sister group of diatoms, reveals the evolutionary specialization of diatoms from phago-mixotrophs to photoautotrophs.</title>
        <authorList>
            <person name="Ban H."/>
            <person name="Sato S."/>
            <person name="Yoshikawa S."/>
            <person name="Yamada K."/>
            <person name="Nakamura Y."/>
            <person name="Ichinomiya M."/>
            <person name="Sato N."/>
            <person name="Blanc-Mathieu R."/>
            <person name="Endo H."/>
            <person name="Kuwata A."/>
            <person name="Ogata H."/>
        </authorList>
    </citation>
    <scope>NUCLEOTIDE SEQUENCE [LARGE SCALE GENOMIC DNA]</scope>
</reference>
<dbReference type="InterPro" id="IPR013602">
    <property type="entry name" value="Dynein_heavy_linker"/>
</dbReference>
<dbReference type="InterPro" id="IPR027417">
    <property type="entry name" value="P-loop_NTPase"/>
</dbReference>
<dbReference type="InterPro" id="IPR042228">
    <property type="entry name" value="Dynein_linker_3"/>
</dbReference>
<dbReference type="Pfam" id="PF08393">
    <property type="entry name" value="DHC_N2"/>
    <property type="match status" value="1"/>
</dbReference>
<dbReference type="InterPro" id="IPR043160">
    <property type="entry name" value="Dynein_C_barrel"/>
</dbReference>
<feature type="non-terminal residue" evidence="23">
    <location>
        <position position="1"/>
    </location>
</feature>
<comment type="caution">
    <text evidence="23">The sequence shown here is derived from an EMBL/GenBank/DDBJ whole genome shotgun (WGS) entry which is preliminary data.</text>
</comment>
<dbReference type="Pfam" id="PF18198">
    <property type="entry name" value="AAA_lid_11"/>
    <property type="match status" value="1"/>
</dbReference>
<dbReference type="InterPro" id="IPR042222">
    <property type="entry name" value="Dynein_2_N"/>
</dbReference>
<dbReference type="Gene3D" id="1.10.8.710">
    <property type="match status" value="1"/>
</dbReference>
<dbReference type="EMBL" id="BRYB01000165">
    <property type="protein sequence ID" value="GMI24362.1"/>
    <property type="molecule type" value="Genomic_DNA"/>
</dbReference>
<feature type="domain" description="AAA+ ATPase" evidence="22">
    <location>
        <begin position="2144"/>
        <end position="2292"/>
    </location>
</feature>
<organism evidence="23 24">
    <name type="scientific">Tetraparma gracilis</name>
    <dbReference type="NCBI Taxonomy" id="2962635"/>
    <lineage>
        <taxon>Eukaryota</taxon>
        <taxon>Sar</taxon>
        <taxon>Stramenopiles</taxon>
        <taxon>Ochrophyta</taxon>
        <taxon>Bolidophyceae</taxon>
        <taxon>Parmales</taxon>
        <taxon>Triparmaceae</taxon>
        <taxon>Tetraparma</taxon>
    </lineage>
</organism>
<dbReference type="InterPro" id="IPR013594">
    <property type="entry name" value="Dynein_heavy_tail"/>
</dbReference>
<dbReference type="InterPro" id="IPR003593">
    <property type="entry name" value="AAA+_ATPase"/>
</dbReference>
<dbReference type="InterPro" id="IPR024743">
    <property type="entry name" value="Dynein_HC_stalk"/>
</dbReference>
<keyword evidence="11" id="KW-0067">ATP-binding</keyword>
<evidence type="ECO:0000256" key="6">
    <source>
        <dbReference type="ARBA" id="ARBA00022475"/>
    </source>
</evidence>
<keyword evidence="18" id="KW-0966">Cell projection</keyword>
<keyword evidence="7" id="KW-0963">Cytoplasm</keyword>
<feature type="compositionally biased region" description="Basic and acidic residues" evidence="21">
    <location>
        <begin position="2726"/>
        <end position="2743"/>
    </location>
</feature>
<dbReference type="Gene3D" id="1.20.920.30">
    <property type="match status" value="1"/>
</dbReference>
<comment type="subcellular location">
    <subcellularLocation>
        <location evidence="2">Cell membrane</location>
        <topology evidence="2">Peripheral membrane protein</topology>
    </subcellularLocation>
    <subcellularLocation>
        <location evidence="1">Cell projection</location>
        <location evidence="1">Cilium</location>
    </subcellularLocation>
    <subcellularLocation>
        <location evidence="3">Cytoplasm</location>
        <location evidence="3">Cytoskeleton</location>
    </subcellularLocation>
</comment>
<dbReference type="InterPro" id="IPR035699">
    <property type="entry name" value="AAA_6"/>
</dbReference>
<dbReference type="Pfam" id="PF18199">
    <property type="entry name" value="Dynein_C"/>
    <property type="match status" value="1"/>
</dbReference>
<dbReference type="Gene3D" id="3.20.180.20">
    <property type="entry name" value="Dynein heavy chain, N-terminal domain 2"/>
    <property type="match status" value="1"/>
</dbReference>
<feature type="region of interest" description="Disordered" evidence="21">
    <location>
        <begin position="40"/>
        <end position="73"/>
    </location>
</feature>
<dbReference type="Gene3D" id="6.10.140.1060">
    <property type="match status" value="1"/>
</dbReference>
<evidence type="ECO:0000256" key="15">
    <source>
        <dbReference type="ARBA" id="ARBA00023136"/>
    </source>
</evidence>
<evidence type="ECO:0000256" key="4">
    <source>
        <dbReference type="ARBA" id="ARBA00008887"/>
    </source>
</evidence>
<evidence type="ECO:0000256" key="18">
    <source>
        <dbReference type="ARBA" id="ARBA00023273"/>
    </source>
</evidence>
<dbReference type="Gene3D" id="1.20.58.1120">
    <property type="match status" value="1"/>
</dbReference>
<dbReference type="Pfam" id="PF21264">
    <property type="entry name" value="DYNC2H1_AAA_dom"/>
    <property type="match status" value="1"/>
</dbReference>
<feature type="compositionally biased region" description="Low complexity" evidence="21">
    <location>
        <begin position="40"/>
        <end position="49"/>
    </location>
</feature>
<evidence type="ECO:0000256" key="13">
    <source>
        <dbReference type="ARBA" id="ARBA00023054"/>
    </source>
</evidence>
<dbReference type="Pfam" id="PF08385">
    <property type="entry name" value="DHC_N1"/>
    <property type="match status" value="1"/>
</dbReference>
<dbReference type="InterPro" id="IPR041228">
    <property type="entry name" value="Dynein_C"/>
</dbReference>
<evidence type="ECO:0000313" key="24">
    <source>
        <dbReference type="Proteomes" id="UP001165060"/>
    </source>
</evidence>
<feature type="domain" description="AAA+ ATPase" evidence="22">
    <location>
        <begin position="1841"/>
        <end position="1966"/>
    </location>
</feature>
<accession>A0ABQ6MDM7</accession>
<evidence type="ECO:0000256" key="9">
    <source>
        <dbReference type="ARBA" id="ARBA00022741"/>
    </source>
</evidence>
<evidence type="ECO:0000256" key="1">
    <source>
        <dbReference type="ARBA" id="ARBA00004138"/>
    </source>
</evidence>
<evidence type="ECO:0000256" key="12">
    <source>
        <dbReference type="ARBA" id="ARBA00023017"/>
    </source>
</evidence>
<dbReference type="InterPro" id="IPR054354">
    <property type="entry name" value="DYNC2H1-like_lid"/>
</dbReference>
<dbReference type="InterPro" id="IPR042219">
    <property type="entry name" value="AAA_lid_11_sf"/>
</dbReference>
<keyword evidence="12" id="KW-0243">Dynein</keyword>
<dbReference type="InterPro" id="IPR024317">
    <property type="entry name" value="Dynein_heavy_chain_D4_dom"/>
</dbReference>
<keyword evidence="10" id="KW-0970">Cilium biogenesis/degradation</keyword>
<dbReference type="Proteomes" id="UP001165060">
    <property type="component" value="Unassembled WGS sequence"/>
</dbReference>
<keyword evidence="15" id="KW-0472">Membrane</keyword>
<evidence type="ECO:0000256" key="5">
    <source>
        <dbReference type="ARBA" id="ARBA00022473"/>
    </source>
</evidence>
<evidence type="ECO:0000256" key="10">
    <source>
        <dbReference type="ARBA" id="ARBA00022794"/>
    </source>
</evidence>
<evidence type="ECO:0000256" key="17">
    <source>
        <dbReference type="ARBA" id="ARBA00023212"/>
    </source>
</evidence>
<evidence type="ECO:0000256" key="8">
    <source>
        <dbReference type="ARBA" id="ARBA00022701"/>
    </source>
</evidence>
<dbReference type="Pfam" id="PF12777">
    <property type="entry name" value="MT"/>
    <property type="match status" value="1"/>
</dbReference>
<evidence type="ECO:0000256" key="20">
    <source>
        <dbReference type="SAM" id="Coils"/>
    </source>
</evidence>
<dbReference type="Gene3D" id="1.20.920.20">
    <property type="match status" value="1"/>
</dbReference>
<keyword evidence="17" id="KW-0206">Cytoskeleton</keyword>
<feature type="domain" description="AAA+ ATPase" evidence="22">
    <location>
        <begin position="1551"/>
        <end position="1688"/>
    </location>
</feature>
<evidence type="ECO:0000256" key="2">
    <source>
        <dbReference type="ARBA" id="ARBA00004202"/>
    </source>
</evidence>
<dbReference type="Gene3D" id="3.10.490.20">
    <property type="match status" value="1"/>
</dbReference>
<dbReference type="InterPro" id="IPR043157">
    <property type="entry name" value="Dynein_AAA1S"/>
</dbReference>
<evidence type="ECO:0000256" key="21">
    <source>
        <dbReference type="SAM" id="MobiDB-lite"/>
    </source>
</evidence>
<feature type="coiled-coil region" evidence="20">
    <location>
        <begin position="3026"/>
        <end position="3060"/>
    </location>
</feature>
<dbReference type="Pfam" id="PF12774">
    <property type="entry name" value="AAA_6"/>
    <property type="match status" value="1"/>
</dbReference>
<dbReference type="InterPro" id="IPR049400">
    <property type="entry name" value="DYNC2H1_AAA_dom"/>
</dbReference>
<feature type="compositionally biased region" description="Acidic residues" evidence="21">
    <location>
        <begin position="2711"/>
        <end position="2725"/>
    </location>
</feature>
<dbReference type="Pfam" id="PF12781">
    <property type="entry name" value="AAA_9"/>
    <property type="match status" value="1"/>
</dbReference>
<dbReference type="Pfam" id="PF12780">
    <property type="entry name" value="AAA_8"/>
    <property type="match status" value="1"/>
</dbReference>
<evidence type="ECO:0000256" key="16">
    <source>
        <dbReference type="ARBA" id="ARBA00023175"/>
    </source>
</evidence>
<evidence type="ECO:0000256" key="7">
    <source>
        <dbReference type="ARBA" id="ARBA00022490"/>
    </source>
</evidence>
<dbReference type="Gene3D" id="1.20.140.100">
    <property type="entry name" value="Dynein heavy chain, N-terminal domain 2"/>
    <property type="match status" value="1"/>
</dbReference>
<dbReference type="InterPro" id="IPR026983">
    <property type="entry name" value="DHC"/>
</dbReference>
<keyword evidence="8" id="KW-0493">Microtubule</keyword>
<keyword evidence="16" id="KW-0505">Motor protein</keyword>
<gene>
    <name evidence="23" type="ORF">TeGR_g10624</name>
</gene>
<proteinExistence type="inferred from homology"/>
<dbReference type="Gene3D" id="3.40.50.300">
    <property type="entry name" value="P-loop containing nucleotide triphosphate hydrolases"/>
    <property type="match status" value="5"/>
</dbReference>
<dbReference type="SMART" id="SM00382">
    <property type="entry name" value="AAA"/>
    <property type="match status" value="3"/>
</dbReference>
<evidence type="ECO:0000256" key="19">
    <source>
        <dbReference type="ARBA" id="ARBA00023902"/>
    </source>
</evidence>
<feature type="coiled-coil region" evidence="20">
    <location>
        <begin position="2810"/>
        <end position="2890"/>
    </location>
</feature>
<dbReference type="Gene3D" id="1.10.8.1220">
    <property type="match status" value="1"/>
</dbReference>
<dbReference type="Pfam" id="PF03028">
    <property type="entry name" value="Dynein_heavy"/>
    <property type="match status" value="1"/>
</dbReference>
<evidence type="ECO:0000259" key="22">
    <source>
        <dbReference type="SMART" id="SM00382"/>
    </source>
</evidence>
<dbReference type="InterPro" id="IPR035706">
    <property type="entry name" value="AAA_9"/>
</dbReference>
<dbReference type="Gene3D" id="1.10.8.720">
    <property type="entry name" value="Region D6 of dynein motor"/>
    <property type="match status" value="1"/>
</dbReference>
<feature type="region of interest" description="Disordered" evidence="21">
    <location>
        <begin position="2435"/>
        <end position="2454"/>
    </location>
</feature>
<evidence type="ECO:0000256" key="3">
    <source>
        <dbReference type="ARBA" id="ARBA00004245"/>
    </source>
</evidence>
<feature type="compositionally biased region" description="Acidic residues" evidence="21">
    <location>
        <begin position="53"/>
        <end position="62"/>
    </location>
</feature>
<comment type="similarity">
    <text evidence="4">Belongs to the dynein heavy chain family.</text>
</comment>